<dbReference type="Gene3D" id="3.50.50.60">
    <property type="entry name" value="FAD/NAD(P)-binding domain"/>
    <property type="match status" value="1"/>
</dbReference>
<gene>
    <name evidence="9" type="ORF">AWRI4233_LOCUS8720</name>
</gene>
<dbReference type="GO" id="GO:0004497">
    <property type="term" value="F:monooxygenase activity"/>
    <property type="evidence" value="ECO:0007669"/>
    <property type="project" value="UniProtKB-KW"/>
</dbReference>
<comment type="cofactor">
    <cofactor evidence="1">
        <name>FAD</name>
        <dbReference type="ChEBI" id="CHEBI:57692"/>
    </cofactor>
</comment>
<proteinExistence type="inferred from homology"/>
<comment type="similarity">
    <text evidence="2">Belongs to the FAD-binding monooxygenase family.</text>
</comment>
<comment type="caution">
    <text evidence="9">The sequence shown here is derived from an EMBL/GenBank/DDBJ whole genome shotgun (WGS) entry which is preliminary data.</text>
</comment>
<dbReference type="SUPFAM" id="SSF51905">
    <property type="entry name" value="FAD/NAD(P)-binding domain"/>
    <property type="match status" value="1"/>
</dbReference>
<keyword evidence="10" id="KW-1185">Reference proteome</keyword>
<dbReference type="Proteomes" id="UP000714618">
    <property type="component" value="Unassembled WGS sequence"/>
</dbReference>
<evidence type="ECO:0000313" key="9">
    <source>
        <dbReference type="EMBL" id="CAD0099895.1"/>
    </source>
</evidence>
<sequence length="198" mass="22238">MDKVNSPQVVDLDALVVGAGFGGVYQLKKLRDLGYDVKLVESGDDFGGFSDPKLWKEWTWKQRFPGSAELRAYFQFVADIWDVRDHCVFNSYVNSAVWDEECSKWIARIRDGTTYRATFFLPNTGFAAKRYIPDWNGIESFKGTWIHPSFWPAQGIDLKGKKIAVIGTGSTGVQLSQELAAGKACSRDKAYSNKLTMS</sequence>
<evidence type="ECO:0000256" key="5">
    <source>
        <dbReference type="ARBA" id="ARBA00022857"/>
    </source>
</evidence>
<dbReference type="InterPro" id="IPR050775">
    <property type="entry name" value="FAD-binding_Monooxygenases"/>
</dbReference>
<evidence type="ECO:0000256" key="4">
    <source>
        <dbReference type="ARBA" id="ARBA00022827"/>
    </source>
</evidence>
<evidence type="ECO:0000256" key="7">
    <source>
        <dbReference type="ARBA" id="ARBA00023033"/>
    </source>
</evidence>
<accession>A0A9N8K9W1</accession>
<name>A0A9N8K9W1_9PEZI</name>
<dbReference type="EMBL" id="CAIJEO010000011">
    <property type="protein sequence ID" value="CAD0099895.1"/>
    <property type="molecule type" value="Genomic_DNA"/>
</dbReference>
<keyword evidence="6" id="KW-0560">Oxidoreductase</keyword>
<dbReference type="PANTHER" id="PTHR43098:SF3">
    <property type="entry name" value="L-ORNITHINE N(5)-MONOOXYGENASE-RELATED"/>
    <property type="match status" value="1"/>
</dbReference>
<protein>
    <recommendedName>
        <fullName evidence="8">FAD/NAD(P)-binding domain-containing protein</fullName>
    </recommendedName>
</protein>
<feature type="domain" description="FAD/NAD(P)-binding" evidence="8">
    <location>
        <begin position="13"/>
        <end position="180"/>
    </location>
</feature>
<keyword evidence="4" id="KW-0274">FAD</keyword>
<dbReference type="Pfam" id="PF07992">
    <property type="entry name" value="Pyr_redox_2"/>
    <property type="match status" value="1"/>
</dbReference>
<keyword evidence="7" id="KW-0503">Monooxygenase</keyword>
<keyword evidence="5" id="KW-0521">NADP</keyword>
<reference evidence="9" key="1">
    <citation type="submission" date="2020-06" db="EMBL/GenBank/DDBJ databases">
        <authorList>
            <person name="Onetto C."/>
        </authorList>
    </citation>
    <scope>NUCLEOTIDE SEQUENCE</scope>
</reference>
<evidence type="ECO:0000256" key="6">
    <source>
        <dbReference type="ARBA" id="ARBA00023002"/>
    </source>
</evidence>
<evidence type="ECO:0000256" key="1">
    <source>
        <dbReference type="ARBA" id="ARBA00001974"/>
    </source>
</evidence>
<dbReference type="PANTHER" id="PTHR43098">
    <property type="entry name" value="L-ORNITHINE N(5)-MONOOXYGENASE-RELATED"/>
    <property type="match status" value="1"/>
</dbReference>
<dbReference type="OrthoDB" id="66881at2759"/>
<organism evidence="9 10">
    <name type="scientific">Aureobasidium mustum</name>
    <dbReference type="NCBI Taxonomy" id="2773714"/>
    <lineage>
        <taxon>Eukaryota</taxon>
        <taxon>Fungi</taxon>
        <taxon>Dikarya</taxon>
        <taxon>Ascomycota</taxon>
        <taxon>Pezizomycotina</taxon>
        <taxon>Dothideomycetes</taxon>
        <taxon>Dothideomycetidae</taxon>
        <taxon>Dothideales</taxon>
        <taxon>Saccotheciaceae</taxon>
        <taxon>Aureobasidium</taxon>
    </lineage>
</organism>
<dbReference type="InterPro" id="IPR036188">
    <property type="entry name" value="FAD/NAD-bd_sf"/>
</dbReference>
<evidence type="ECO:0000313" key="10">
    <source>
        <dbReference type="Proteomes" id="UP000714618"/>
    </source>
</evidence>
<keyword evidence="3" id="KW-0285">Flavoprotein</keyword>
<evidence type="ECO:0000259" key="8">
    <source>
        <dbReference type="Pfam" id="PF07992"/>
    </source>
</evidence>
<evidence type="ECO:0000256" key="3">
    <source>
        <dbReference type="ARBA" id="ARBA00022630"/>
    </source>
</evidence>
<dbReference type="InterPro" id="IPR023753">
    <property type="entry name" value="FAD/NAD-binding_dom"/>
</dbReference>
<evidence type="ECO:0000256" key="2">
    <source>
        <dbReference type="ARBA" id="ARBA00010139"/>
    </source>
</evidence>
<dbReference type="AlphaFoldDB" id="A0A9N8K9W1"/>